<dbReference type="EMBL" id="MU795088">
    <property type="protein sequence ID" value="KAJ3810748.1"/>
    <property type="molecule type" value="Genomic_DNA"/>
</dbReference>
<keyword evidence="2" id="KW-1185">Reference proteome</keyword>
<evidence type="ECO:0000313" key="2">
    <source>
        <dbReference type="Proteomes" id="UP001163835"/>
    </source>
</evidence>
<gene>
    <name evidence="1" type="ORF">F5876DRAFT_65366</name>
</gene>
<reference evidence="1" key="1">
    <citation type="submission" date="2022-09" db="EMBL/GenBank/DDBJ databases">
        <title>A Global Phylogenomic Analysis of the Shiitake Genus Lentinula.</title>
        <authorList>
            <consortium name="DOE Joint Genome Institute"/>
            <person name="Sierra-Patev S."/>
            <person name="Min B."/>
            <person name="Naranjo-Ortiz M."/>
            <person name="Looney B."/>
            <person name="Konkel Z."/>
            <person name="Slot J.C."/>
            <person name="Sakamoto Y."/>
            <person name="Steenwyk J.L."/>
            <person name="Rokas A."/>
            <person name="Carro J."/>
            <person name="Camarero S."/>
            <person name="Ferreira P."/>
            <person name="Molpeceres G."/>
            <person name="Ruiz-Duenas F.J."/>
            <person name="Serrano A."/>
            <person name="Henrissat B."/>
            <person name="Drula E."/>
            <person name="Hughes K.W."/>
            <person name="Mata J.L."/>
            <person name="Ishikawa N.K."/>
            <person name="Vargas-Isla R."/>
            <person name="Ushijima S."/>
            <person name="Smith C.A."/>
            <person name="Ahrendt S."/>
            <person name="Andreopoulos W."/>
            <person name="He G."/>
            <person name="Labutti K."/>
            <person name="Lipzen A."/>
            <person name="Ng V."/>
            <person name="Riley R."/>
            <person name="Sandor L."/>
            <person name="Barry K."/>
            <person name="Martinez A.T."/>
            <person name="Xiao Y."/>
            <person name="Gibbons J.G."/>
            <person name="Terashima K."/>
            <person name="Grigoriev I.V."/>
            <person name="Hibbett D.S."/>
        </authorList>
    </citation>
    <scope>NUCLEOTIDE SEQUENCE</scope>
    <source>
        <strain evidence="1">TMI1499</strain>
    </source>
</reference>
<comment type="caution">
    <text evidence="1">The sequence shown here is derived from an EMBL/GenBank/DDBJ whole genome shotgun (WGS) entry which is preliminary data.</text>
</comment>
<organism evidence="1 2">
    <name type="scientific">Lentinula aff. lateritia</name>
    <dbReference type="NCBI Taxonomy" id="2804960"/>
    <lineage>
        <taxon>Eukaryota</taxon>
        <taxon>Fungi</taxon>
        <taxon>Dikarya</taxon>
        <taxon>Basidiomycota</taxon>
        <taxon>Agaricomycotina</taxon>
        <taxon>Agaricomycetes</taxon>
        <taxon>Agaricomycetidae</taxon>
        <taxon>Agaricales</taxon>
        <taxon>Marasmiineae</taxon>
        <taxon>Omphalotaceae</taxon>
        <taxon>Lentinula</taxon>
    </lineage>
</organism>
<evidence type="ECO:0000313" key="1">
    <source>
        <dbReference type="EMBL" id="KAJ3810748.1"/>
    </source>
</evidence>
<sequence>MNPLVIPSFYKTALSIGTSGATILLSLPNELLLAIAEELLEEYRPSFFHKLKIQSWAGSRIILLGDYIRVLPEGLLTDAEREEFGFDGYADHELGSVLYQYVGVYSVRGTM</sequence>
<accession>A0ACC1U1N8</accession>
<protein>
    <submittedName>
        <fullName evidence="1">Uncharacterized protein</fullName>
    </submittedName>
</protein>
<dbReference type="Proteomes" id="UP001163835">
    <property type="component" value="Unassembled WGS sequence"/>
</dbReference>
<name>A0ACC1U1N8_9AGAR</name>
<proteinExistence type="predicted"/>